<dbReference type="InterPro" id="IPR000524">
    <property type="entry name" value="Tscrpt_reg_HTH_GntR"/>
</dbReference>
<keyword evidence="1" id="KW-0805">Transcription regulation</keyword>
<dbReference type="EMBL" id="JAFELM010000043">
    <property type="protein sequence ID" value="MBM6619651.1"/>
    <property type="molecule type" value="Genomic_DNA"/>
</dbReference>
<dbReference type="RefSeq" id="WP_204205120.1">
    <property type="nucleotide sequence ID" value="NZ_JAFELM010000043.1"/>
</dbReference>
<dbReference type="InterPro" id="IPR008920">
    <property type="entry name" value="TF_FadR/GntR_C"/>
</dbReference>
<dbReference type="Gene3D" id="1.10.10.10">
    <property type="entry name" value="Winged helix-like DNA-binding domain superfamily/Winged helix DNA-binding domain"/>
    <property type="match status" value="1"/>
</dbReference>
<dbReference type="SMART" id="SM00345">
    <property type="entry name" value="HTH_GNTR"/>
    <property type="match status" value="1"/>
</dbReference>
<reference evidence="5 6" key="1">
    <citation type="submission" date="2021-02" db="EMBL/GenBank/DDBJ databases">
        <title>Bacillus sp. RD4P76, an endophyte from a halophyte.</title>
        <authorList>
            <person name="Sun J.-Q."/>
        </authorList>
    </citation>
    <scope>NUCLEOTIDE SEQUENCE [LARGE SCALE GENOMIC DNA]</scope>
    <source>
        <strain evidence="5 6">RD4P76</strain>
    </source>
</reference>
<proteinExistence type="predicted"/>
<gene>
    <name evidence="5" type="ORF">JR050_18475</name>
</gene>
<sequence length="223" mass="26079">MDYFAVNKPVPYYEQFYHSIKQMIFDGVFAPGDRIVETQLAKDFNVSKSPIREAIRMLERDGLVILDEKSRVIVYKPTLEDVEEIYFCRKALESFAVAHTTKIATDDEIASIEKLLNDTEIAIQNKEDAQSIIKLNEMFHNHIIDYTKNNRLQKQLSELRSLMYFFRIMNYKGENRAEVILEQHRGIFALIKSRKAEKASEAMVHHLQQDLDNLTAYLNKLNN</sequence>
<dbReference type="Pfam" id="PF07729">
    <property type="entry name" value="FCD"/>
    <property type="match status" value="1"/>
</dbReference>
<evidence type="ECO:0000313" key="6">
    <source>
        <dbReference type="Proteomes" id="UP001518925"/>
    </source>
</evidence>
<evidence type="ECO:0000256" key="1">
    <source>
        <dbReference type="ARBA" id="ARBA00023015"/>
    </source>
</evidence>
<organism evidence="5 6">
    <name type="scientific">Bacillus suaedaesalsae</name>
    <dbReference type="NCBI Taxonomy" id="2810349"/>
    <lineage>
        <taxon>Bacteria</taxon>
        <taxon>Bacillati</taxon>
        <taxon>Bacillota</taxon>
        <taxon>Bacilli</taxon>
        <taxon>Bacillales</taxon>
        <taxon>Bacillaceae</taxon>
        <taxon>Bacillus</taxon>
    </lineage>
</organism>
<dbReference type="InterPro" id="IPR036390">
    <property type="entry name" value="WH_DNA-bd_sf"/>
</dbReference>
<keyword evidence="3" id="KW-0804">Transcription</keyword>
<evidence type="ECO:0000256" key="3">
    <source>
        <dbReference type="ARBA" id="ARBA00023163"/>
    </source>
</evidence>
<comment type="caution">
    <text evidence="5">The sequence shown here is derived from an EMBL/GenBank/DDBJ whole genome shotgun (WGS) entry which is preliminary data.</text>
</comment>
<evidence type="ECO:0000259" key="4">
    <source>
        <dbReference type="PROSITE" id="PS50949"/>
    </source>
</evidence>
<dbReference type="Proteomes" id="UP001518925">
    <property type="component" value="Unassembled WGS sequence"/>
</dbReference>
<keyword evidence="6" id="KW-1185">Reference proteome</keyword>
<dbReference type="SUPFAM" id="SSF48008">
    <property type="entry name" value="GntR ligand-binding domain-like"/>
    <property type="match status" value="1"/>
</dbReference>
<dbReference type="InterPro" id="IPR036388">
    <property type="entry name" value="WH-like_DNA-bd_sf"/>
</dbReference>
<dbReference type="PROSITE" id="PS50949">
    <property type="entry name" value="HTH_GNTR"/>
    <property type="match status" value="1"/>
</dbReference>
<dbReference type="PANTHER" id="PTHR43537:SF47">
    <property type="entry name" value="REGULATORY PROTEIN GNTR HTH"/>
    <property type="match status" value="1"/>
</dbReference>
<protein>
    <submittedName>
        <fullName evidence="5">GntR family transcriptional regulator</fullName>
    </submittedName>
</protein>
<evidence type="ECO:0000313" key="5">
    <source>
        <dbReference type="EMBL" id="MBM6619651.1"/>
    </source>
</evidence>
<feature type="domain" description="HTH gntR-type" evidence="4">
    <location>
        <begin position="10"/>
        <end position="77"/>
    </location>
</feature>
<dbReference type="Gene3D" id="1.20.120.530">
    <property type="entry name" value="GntR ligand-binding domain-like"/>
    <property type="match status" value="1"/>
</dbReference>
<keyword evidence="2" id="KW-0238">DNA-binding</keyword>
<evidence type="ECO:0000256" key="2">
    <source>
        <dbReference type="ARBA" id="ARBA00023125"/>
    </source>
</evidence>
<dbReference type="SMART" id="SM00895">
    <property type="entry name" value="FCD"/>
    <property type="match status" value="1"/>
</dbReference>
<dbReference type="PANTHER" id="PTHR43537">
    <property type="entry name" value="TRANSCRIPTIONAL REGULATOR, GNTR FAMILY"/>
    <property type="match status" value="1"/>
</dbReference>
<name>A0ABS2DML4_9BACI</name>
<dbReference type="Pfam" id="PF00392">
    <property type="entry name" value="GntR"/>
    <property type="match status" value="1"/>
</dbReference>
<dbReference type="CDD" id="cd07377">
    <property type="entry name" value="WHTH_GntR"/>
    <property type="match status" value="1"/>
</dbReference>
<accession>A0ABS2DML4</accession>
<dbReference type="InterPro" id="IPR011711">
    <property type="entry name" value="GntR_C"/>
</dbReference>
<dbReference type="SUPFAM" id="SSF46785">
    <property type="entry name" value="Winged helix' DNA-binding domain"/>
    <property type="match status" value="1"/>
</dbReference>